<dbReference type="InterPro" id="IPR032508">
    <property type="entry name" value="FecR_C"/>
</dbReference>
<feature type="domain" description="Protein FecR C-terminal" evidence="3">
    <location>
        <begin position="358"/>
        <end position="429"/>
    </location>
</feature>
<reference evidence="4 5" key="1">
    <citation type="submission" date="2016-10" db="EMBL/GenBank/DDBJ databases">
        <authorList>
            <person name="de Groot N.N."/>
        </authorList>
    </citation>
    <scope>NUCLEOTIDE SEQUENCE [LARGE SCALE GENOMIC DNA]</scope>
    <source>
        <strain evidence="4 5">Vu-144</strain>
    </source>
</reference>
<dbReference type="Pfam" id="PF04773">
    <property type="entry name" value="FecR"/>
    <property type="match status" value="1"/>
</dbReference>
<evidence type="ECO:0000313" key="5">
    <source>
        <dbReference type="Proteomes" id="UP000199041"/>
    </source>
</evidence>
<protein>
    <submittedName>
        <fullName evidence="4">FecR protein</fullName>
    </submittedName>
</protein>
<organism evidence="4 5">
    <name type="scientific">Arachidicoccus rhizosphaerae</name>
    <dbReference type="NCBI Taxonomy" id="551991"/>
    <lineage>
        <taxon>Bacteria</taxon>
        <taxon>Pseudomonadati</taxon>
        <taxon>Bacteroidota</taxon>
        <taxon>Chitinophagia</taxon>
        <taxon>Chitinophagales</taxon>
        <taxon>Chitinophagaceae</taxon>
        <taxon>Arachidicoccus</taxon>
    </lineage>
</organism>
<accession>A0A1H4BLF7</accession>
<dbReference type="GO" id="GO:0016989">
    <property type="term" value="F:sigma factor antagonist activity"/>
    <property type="evidence" value="ECO:0007669"/>
    <property type="project" value="TreeGrafter"/>
</dbReference>
<dbReference type="RefSeq" id="WP_091400249.1">
    <property type="nucleotide sequence ID" value="NZ_FNQY01000022.1"/>
</dbReference>
<dbReference type="Gene3D" id="3.55.50.30">
    <property type="match status" value="1"/>
</dbReference>
<dbReference type="InterPro" id="IPR006860">
    <property type="entry name" value="FecR"/>
</dbReference>
<feature type="domain" description="FecR protein" evidence="2">
    <location>
        <begin position="222"/>
        <end position="315"/>
    </location>
</feature>
<proteinExistence type="predicted"/>
<evidence type="ECO:0000256" key="1">
    <source>
        <dbReference type="SAM" id="Phobius"/>
    </source>
</evidence>
<dbReference type="Gene3D" id="2.60.120.1440">
    <property type="match status" value="1"/>
</dbReference>
<sequence>MESGVTKLFIELVQRQGRGDTLSPAELALLELGLSDPDCLDALNRHMEMELYSVESEDKSDPSISSIQSKDALAALMKKIEPTSISSAKDPQMDVQIDAHPHKPEQIIGRNDHKIFWRKWMAVAAVLLFGCAITTIWWQLNNKQPATQQLATNSEQYERVQPIVPGSSGAILTLGNGRKIALGSHHTGLLHIGSLTIQPGKDAAKLTNLEVAKSGEEVLYNTLTTPRGRQYQIELPDGTKVWLNASSSLKFPTIFNPQHRTVELSGEAYFEVVHNSSHPFQVKVKDQLIEDIGTKFNVKAYSDEPTVRTALVEGIIDVTNGIKKLRMKPGQGLKASANAMSIYNADLNQVLAWKSGFFAFRKAGVDEIMRQLSRWYDVDVVYSSSFHKTEGNNASFTGSIDRNLDLQDVLDGLQFSQVHFKIDKNKRTIIIEN</sequence>
<dbReference type="Pfam" id="PF16344">
    <property type="entry name" value="FecR_C"/>
    <property type="match status" value="1"/>
</dbReference>
<keyword evidence="5" id="KW-1185">Reference proteome</keyword>
<dbReference type="InterPro" id="IPR012373">
    <property type="entry name" value="Ferrdict_sens_TM"/>
</dbReference>
<dbReference type="PANTHER" id="PTHR30273">
    <property type="entry name" value="PERIPLASMIC SIGNAL SENSOR AND SIGMA FACTOR ACTIVATOR FECR-RELATED"/>
    <property type="match status" value="1"/>
</dbReference>
<feature type="transmembrane region" description="Helical" evidence="1">
    <location>
        <begin position="120"/>
        <end position="140"/>
    </location>
</feature>
<evidence type="ECO:0000259" key="2">
    <source>
        <dbReference type="Pfam" id="PF04773"/>
    </source>
</evidence>
<dbReference type="STRING" id="551991.SAMN05192529_12247"/>
<gene>
    <name evidence="4" type="ORF">SAMN05192529_12247</name>
</gene>
<keyword evidence="1" id="KW-1133">Transmembrane helix</keyword>
<dbReference type="OrthoDB" id="649666at2"/>
<dbReference type="PANTHER" id="PTHR30273:SF2">
    <property type="entry name" value="PROTEIN FECR"/>
    <property type="match status" value="1"/>
</dbReference>
<dbReference type="AlphaFoldDB" id="A0A1H4BLF7"/>
<dbReference type="EMBL" id="FNQY01000022">
    <property type="protein sequence ID" value="SEA48868.1"/>
    <property type="molecule type" value="Genomic_DNA"/>
</dbReference>
<evidence type="ECO:0000259" key="3">
    <source>
        <dbReference type="Pfam" id="PF16344"/>
    </source>
</evidence>
<keyword evidence="1" id="KW-0812">Transmembrane</keyword>
<evidence type="ECO:0000313" key="4">
    <source>
        <dbReference type="EMBL" id="SEA48868.1"/>
    </source>
</evidence>
<keyword evidence="1" id="KW-0472">Membrane</keyword>
<dbReference type="Proteomes" id="UP000199041">
    <property type="component" value="Unassembled WGS sequence"/>
</dbReference>
<name>A0A1H4BLF7_9BACT</name>